<sequence>MMILILGNELDIHAAHLERVLTHMGISVAYWDTQCFPTQTQLTWCPNTQQGCLTLSTGQQLNLQDIRSVFWRNFSGVSVPMLADATQQHIAFRDATSTLRSIVQACPAHWVNSWQAYQFHQTKPLQLAMAQRLGVKIPATLISNSPAQIDEFVRSQHRSHTRVIFKPVCGGAHTQFVTPEHLEPERLQQALRLAPITIQAYIPGTNVRTYVVGESIYAAEIRSQAIDFRADAQAQLISIDLPEAIQQQCQAIAKAFFLEWTAIDWRVSPAGDYLFLEANPSPMFLHFEQQTGYPITQQLIELLCSTPEEKLRG</sequence>
<dbReference type="GO" id="GO:0046872">
    <property type="term" value="F:metal ion binding"/>
    <property type="evidence" value="ECO:0007669"/>
    <property type="project" value="InterPro"/>
</dbReference>
<dbReference type="InterPro" id="IPR013651">
    <property type="entry name" value="ATP-grasp_RimK-type"/>
</dbReference>
<keyword evidence="1" id="KW-0067">ATP-binding</keyword>
<dbReference type="InterPro" id="IPR048936">
    <property type="entry name" value="MvdD-like_ATPgrasp"/>
</dbReference>
<keyword evidence="1" id="KW-0547">Nucleotide-binding</keyword>
<evidence type="ECO:0000259" key="2">
    <source>
        <dbReference type="PROSITE" id="PS50975"/>
    </source>
</evidence>
<name>A0A9E9CBG3_9CYAN</name>
<keyword evidence="4" id="KW-1185">Reference proteome</keyword>
<dbReference type="Pfam" id="PF08443">
    <property type="entry name" value="RimK"/>
    <property type="match status" value="1"/>
</dbReference>
<evidence type="ECO:0000313" key="3">
    <source>
        <dbReference type="EMBL" id="WAL60500.1"/>
    </source>
</evidence>
<dbReference type="RefSeq" id="WP_268610421.1">
    <property type="nucleotide sequence ID" value="NZ_CP113797.1"/>
</dbReference>
<protein>
    <recommendedName>
        <fullName evidence="2">ATP-grasp domain-containing protein</fullName>
    </recommendedName>
</protein>
<feature type="domain" description="ATP-grasp" evidence="2">
    <location>
        <begin position="127"/>
        <end position="304"/>
    </location>
</feature>
<dbReference type="Proteomes" id="UP001163152">
    <property type="component" value="Chromosome"/>
</dbReference>
<dbReference type="GO" id="GO:0005524">
    <property type="term" value="F:ATP binding"/>
    <property type="evidence" value="ECO:0007669"/>
    <property type="project" value="UniProtKB-UniRule"/>
</dbReference>
<dbReference type="PANTHER" id="PTHR21621">
    <property type="entry name" value="RIBOSOMAL PROTEIN S6 MODIFICATION PROTEIN"/>
    <property type="match status" value="1"/>
</dbReference>
<dbReference type="GO" id="GO:0005737">
    <property type="term" value="C:cytoplasm"/>
    <property type="evidence" value="ECO:0007669"/>
    <property type="project" value="TreeGrafter"/>
</dbReference>
<dbReference type="Pfam" id="PF21068">
    <property type="entry name" value="ATPgraspMvdD"/>
    <property type="match status" value="1"/>
</dbReference>
<reference evidence="3" key="1">
    <citation type="submission" date="2022-12" db="EMBL/GenBank/DDBJ databases">
        <title>Polyphasic identification of a Novel Hot-Spring Cyanobacterium Ocullathermofonsia sinensis gen nov. sp. nov. and Genomic Insights on its Adaptations to the Thermal Habitat.</title>
        <authorList>
            <person name="Daroch M."/>
            <person name="Tang J."/>
            <person name="Jiang Y."/>
        </authorList>
    </citation>
    <scope>NUCLEOTIDE SEQUENCE</scope>
    <source>
        <strain evidence="3">PKUAC-SCTA174</strain>
    </source>
</reference>
<organism evidence="3 4">
    <name type="scientific">Thermocoleostomius sinensis A174</name>
    <dbReference type="NCBI Taxonomy" id="2016057"/>
    <lineage>
        <taxon>Bacteria</taxon>
        <taxon>Bacillati</taxon>
        <taxon>Cyanobacteriota</taxon>
        <taxon>Cyanophyceae</taxon>
        <taxon>Oculatellales</taxon>
        <taxon>Oculatellaceae</taxon>
        <taxon>Thermocoleostomius</taxon>
    </lineage>
</organism>
<dbReference type="AlphaFoldDB" id="A0A9E9CBG3"/>
<evidence type="ECO:0000256" key="1">
    <source>
        <dbReference type="PROSITE-ProRule" id="PRU00409"/>
    </source>
</evidence>
<dbReference type="SUPFAM" id="SSF56059">
    <property type="entry name" value="Glutathione synthetase ATP-binding domain-like"/>
    <property type="match status" value="1"/>
</dbReference>
<gene>
    <name evidence="3" type="ORF">OXH18_00460</name>
</gene>
<proteinExistence type="predicted"/>
<accession>A0A9E9CBG3</accession>
<dbReference type="KEGG" id="tsin:OXH18_00460"/>
<dbReference type="EMBL" id="CP113797">
    <property type="protein sequence ID" value="WAL60500.1"/>
    <property type="molecule type" value="Genomic_DNA"/>
</dbReference>
<dbReference type="Gene3D" id="3.30.470.20">
    <property type="entry name" value="ATP-grasp fold, B domain"/>
    <property type="match status" value="1"/>
</dbReference>
<dbReference type="GO" id="GO:0018169">
    <property type="term" value="F:ribosomal S6-glutamic acid ligase activity"/>
    <property type="evidence" value="ECO:0007669"/>
    <property type="project" value="TreeGrafter"/>
</dbReference>
<dbReference type="PANTHER" id="PTHR21621:SF0">
    <property type="entry name" value="BETA-CITRYLGLUTAMATE SYNTHASE B-RELATED"/>
    <property type="match status" value="1"/>
</dbReference>
<dbReference type="PROSITE" id="PS50975">
    <property type="entry name" value="ATP_GRASP"/>
    <property type="match status" value="1"/>
</dbReference>
<evidence type="ECO:0000313" key="4">
    <source>
        <dbReference type="Proteomes" id="UP001163152"/>
    </source>
</evidence>
<dbReference type="InterPro" id="IPR011761">
    <property type="entry name" value="ATP-grasp"/>
</dbReference>
<dbReference type="GO" id="GO:0009432">
    <property type="term" value="P:SOS response"/>
    <property type="evidence" value="ECO:0007669"/>
    <property type="project" value="TreeGrafter"/>
</dbReference>